<comment type="caution">
    <text evidence="6">The sequence shown here is derived from an EMBL/GenBank/DDBJ whole genome shotgun (WGS) entry which is preliminary data.</text>
</comment>
<protein>
    <recommendedName>
        <fullName evidence="5">Zinc finger C3HC4 RING-type domain-containing protein</fullName>
    </recommendedName>
</protein>
<dbReference type="PROSITE" id="PS51257">
    <property type="entry name" value="PROKAR_LIPOPROTEIN"/>
    <property type="match status" value="1"/>
</dbReference>
<dbReference type="GO" id="GO:0008270">
    <property type="term" value="F:zinc ion binding"/>
    <property type="evidence" value="ECO:0007669"/>
    <property type="project" value="UniProtKB-KW"/>
</dbReference>
<dbReference type="Proteomes" id="UP000652761">
    <property type="component" value="Unassembled WGS sequence"/>
</dbReference>
<dbReference type="InterPro" id="IPR044592">
    <property type="entry name" value="RING1A/B"/>
</dbReference>
<dbReference type="InterPro" id="IPR013083">
    <property type="entry name" value="Znf_RING/FYVE/PHD"/>
</dbReference>
<keyword evidence="7" id="KW-1185">Reference proteome</keyword>
<dbReference type="OrthoDB" id="337575at2759"/>
<dbReference type="Gene3D" id="3.30.40.10">
    <property type="entry name" value="Zinc/RING finger domain, C3HC4 (zinc finger)"/>
    <property type="match status" value="1"/>
</dbReference>
<dbReference type="AlphaFoldDB" id="A0A843WJ75"/>
<accession>A0A843WJ75</accession>
<dbReference type="PANTHER" id="PTHR46537:SF3">
    <property type="entry name" value="E3 UBIQUITIN-PROTEIN LIGASE RING1A"/>
    <property type="match status" value="1"/>
</dbReference>
<feature type="region of interest" description="Disordered" evidence="4">
    <location>
        <begin position="119"/>
        <end position="203"/>
    </location>
</feature>
<evidence type="ECO:0000256" key="4">
    <source>
        <dbReference type="SAM" id="MobiDB-lite"/>
    </source>
</evidence>
<dbReference type="Pfam" id="PF00097">
    <property type="entry name" value="zf-C3HC4"/>
    <property type="match status" value="1"/>
</dbReference>
<organism evidence="6 7">
    <name type="scientific">Colocasia esculenta</name>
    <name type="common">Wild taro</name>
    <name type="synonym">Arum esculentum</name>
    <dbReference type="NCBI Taxonomy" id="4460"/>
    <lineage>
        <taxon>Eukaryota</taxon>
        <taxon>Viridiplantae</taxon>
        <taxon>Streptophyta</taxon>
        <taxon>Embryophyta</taxon>
        <taxon>Tracheophyta</taxon>
        <taxon>Spermatophyta</taxon>
        <taxon>Magnoliopsida</taxon>
        <taxon>Liliopsida</taxon>
        <taxon>Araceae</taxon>
        <taxon>Aroideae</taxon>
        <taxon>Colocasieae</taxon>
        <taxon>Colocasia</taxon>
    </lineage>
</organism>
<dbReference type="EMBL" id="NMUH01004502">
    <property type="protein sequence ID" value="MQM09879.1"/>
    <property type="molecule type" value="Genomic_DNA"/>
</dbReference>
<dbReference type="InterPro" id="IPR017907">
    <property type="entry name" value="Znf_RING_CS"/>
</dbReference>
<evidence type="ECO:0000313" key="6">
    <source>
        <dbReference type="EMBL" id="MQM09879.1"/>
    </source>
</evidence>
<reference evidence="6" key="1">
    <citation type="submission" date="2017-07" db="EMBL/GenBank/DDBJ databases">
        <title>Taro Niue Genome Assembly and Annotation.</title>
        <authorList>
            <person name="Atibalentja N."/>
            <person name="Keating K."/>
            <person name="Fields C.J."/>
        </authorList>
    </citation>
    <scope>NUCLEOTIDE SEQUENCE</scope>
    <source>
        <strain evidence="6">Niue_2</strain>
        <tissue evidence="6">Leaf</tissue>
    </source>
</reference>
<sequence length="367" mass="40973">MECLHRFCRECIDKSMRLGFHLPISAYMLSSCRNNECPACRTHCASRRSLRDDPNYDALIAALYPDIDKYEEEELAFHEEDKLRNKKIQASIAETYQRQSEALGKRRSSAKATAAAFLRRSQGNFRTGHGHNSYPRSRSRGSRDASIAASDEDDEDANGNEGGKDSSSADESSPDVVRHKRRRRWGAPRFSPAPMPSNIDESYDEHDDLEIGREPLGASPGRVGNREVLVWGKNGARSQTRHGSSGGSVGKNAKGSRITRLVEYLRNLDENDNEVTRKRLSIFIAHQIPVEAEEVEILARKPEGGTSILKSATLAGDEISPDHAEDYSRELQILEAQESLAGLHDYFTWSGGNLVLVYRSKSQHKGT</sequence>
<evidence type="ECO:0000256" key="1">
    <source>
        <dbReference type="ARBA" id="ARBA00022723"/>
    </source>
</evidence>
<gene>
    <name evidence="6" type="ORF">Taro_042759</name>
</gene>
<evidence type="ECO:0000259" key="5">
    <source>
        <dbReference type="Pfam" id="PF00097"/>
    </source>
</evidence>
<feature type="region of interest" description="Disordered" evidence="4">
    <location>
        <begin position="234"/>
        <end position="254"/>
    </location>
</feature>
<keyword evidence="1" id="KW-0479">Metal-binding</keyword>
<evidence type="ECO:0000313" key="7">
    <source>
        <dbReference type="Proteomes" id="UP000652761"/>
    </source>
</evidence>
<dbReference type="InterPro" id="IPR018957">
    <property type="entry name" value="Znf_C3HC4_RING-type"/>
</dbReference>
<evidence type="ECO:0000256" key="3">
    <source>
        <dbReference type="ARBA" id="ARBA00022833"/>
    </source>
</evidence>
<dbReference type="PANTHER" id="PTHR46537">
    <property type="entry name" value="OS11G0578200 PROTEIN"/>
    <property type="match status" value="1"/>
</dbReference>
<dbReference type="SUPFAM" id="SSF57850">
    <property type="entry name" value="RING/U-box"/>
    <property type="match status" value="1"/>
</dbReference>
<evidence type="ECO:0000256" key="2">
    <source>
        <dbReference type="ARBA" id="ARBA00022771"/>
    </source>
</evidence>
<keyword evidence="2" id="KW-0863">Zinc-finger</keyword>
<keyword evidence="3" id="KW-0862">Zinc</keyword>
<dbReference type="CDD" id="cd16531">
    <property type="entry name" value="RING-HC_RING1-like"/>
    <property type="match status" value="1"/>
</dbReference>
<feature type="domain" description="Zinc finger C3HC4 RING-type" evidence="5">
    <location>
        <begin position="1"/>
        <end position="40"/>
    </location>
</feature>
<dbReference type="PROSITE" id="PS00518">
    <property type="entry name" value="ZF_RING_1"/>
    <property type="match status" value="1"/>
</dbReference>
<name>A0A843WJ75_COLES</name>
<proteinExistence type="predicted"/>